<keyword evidence="2" id="KW-0547">Nucleotide-binding</keyword>
<keyword evidence="5" id="KW-0067">ATP-binding</keyword>
<organism evidence="8 9">
    <name type="scientific">Bacillus spongiae</name>
    <dbReference type="NCBI Taxonomy" id="2683610"/>
    <lineage>
        <taxon>Bacteria</taxon>
        <taxon>Bacillati</taxon>
        <taxon>Bacillota</taxon>
        <taxon>Bacilli</taxon>
        <taxon>Bacillales</taxon>
        <taxon>Bacillaceae</taxon>
        <taxon>Bacillus</taxon>
    </lineage>
</organism>
<sequence length="752" mass="85761">MKEIVTWVKEWQKALAIEIQHLKKYGSTKYRIQNGRMVSNEGRYAYYFDTSFELFIPIGSLVRMEWGSMTASGTVLSSEGKGLILSFEVSLGDLISEAWVLHDPWELLDQLSERLAELKKSKQKLTRIHRLLHPTMEDRHPREKVKSPVHELILRSKYNPVTFVWGPPGTGKTYTLARVAANKYFKGQKVLILSHSNQAVDVMMKETATFIEHKEKWKEGDVIRYGSQVSSIISDHPSLSTDKLIQIQFPTLFENKQSLVLKRKALKKDLSSSFSTRDSEDLLKIEGKYANVLDKLRQREAKLVKDANVIGVTLAKAAMDPNIYEKQYDLVIVDEASMAYVPQAAFAASLGRRTIVCGDFKQLPPIAVSRHELVAHWLKEDVFHRSGVADSVENGNLHPHLFLLKEQRRMHPEISAFTNRVIYHSLVGDHKDVRESREPITELSPFSNRASVLVDTSHAGNYCMKEKNSHSRINIWSAFLSIQLIQEAFRGGASSIGYVTPYRAQAQLVTLLLQDLLEKELTEADIIAATVHKFQGSERDVMVFDSVDSYPESRPGMLLVGKNSERLINVAITRTKGKFIHVADVAFIQQQVYSRSVFKQLYTHQRKTNQLVTTNEIGTWIKHQQSKLQWMHAKKISGLAKDLLHAKQSILLSLPEDVTLSEKWIELIQEKSTSMDVTIVSRTERKWSSAIRWMCEEMPFPFIVIDESVLWTGAFFEGMPNVRPPFIAVRLQSETFIHHLYSAVLSSNQNEA</sequence>
<feature type="domain" description="DNA2/NAM7 helicase helicase" evidence="6">
    <location>
        <begin position="157"/>
        <end position="369"/>
    </location>
</feature>
<dbReference type="Pfam" id="PF13086">
    <property type="entry name" value="AAA_11"/>
    <property type="match status" value="1"/>
</dbReference>
<dbReference type="Gene3D" id="3.40.50.300">
    <property type="entry name" value="P-loop containing nucleotide triphosphate hydrolases"/>
    <property type="match status" value="2"/>
</dbReference>
<dbReference type="InterPro" id="IPR047187">
    <property type="entry name" value="SF1_C_Upf1"/>
</dbReference>
<evidence type="ECO:0000256" key="5">
    <source>
        <dbReference type="ARBA" id="ARBA00022840"/>
    </source>
</evidence>
<evidence type="ECO:0000256" key="1">
    <source>
        <dbReference type="ARBA" id="ARBA00007913"/>
    </source>
</evidence>
<reference evidence="8 9" key="1">
    <citation type="journal article" date="2018" name="J. Microbiol.">
        <title>Bacillus spongiae sp. nov., isolated from sponge of Jeju Island.</title>
        <authorList>
            <person name="Lee G.E."/>
            <person name="Im W.T."/>
            <person name="Park J.S."/>
        </authorList>
    </citation>
    <scope>NUCLEOTIDE SEQUENCE [LARGE SCALE GENOMIC DNA]</scope>
    <source>
        <strain evidence="8 9">135PIL107-10</strain>
    </source>
</reference>
<proteinExistence type="inferred from homology"/>
<keyword evidence="4" id="KW-0347">Helicase</keyword>
<feature type="domain" description="DNA2/NAM7 helicase-like C-terminal" evidence="7">
    <location>
        <begin position="400"/>
        <end position="584"/>
    </location>
</feature>
<comment type="similarity">
    <text evidence="1">Belongs to the DNA2/NAM7 helicase family.</text>
</comment>
<dbReference type="Pfam" id="PF13087">
    <property type="entry name" value="AAA_12"/>
    <property type="match status" value="1"/>
</dbReference>
<keyword evidence="9" id="KW-1185">Reference proteome</keyword>
<dbReference type="InterPro" id="IPR041679">
    <property type="entry name" value="DNA2/NAM7-like_C"/>
</dbReference>
<comment type="caution">
    <text evidence="8">The sequence shown here is derived from an EMBL/GenBank/DDBJ whole genome shotgun (WGS) entry which is preliminary data.</text>
</comment>
<accession>A0ABU8HFH4</accession>
<protein>
    <submittedName>
        <fullName evidence="8">AAA domain-containing protein</fullName>
    </submittedName>
</protein>
<dbReference type="Proteomes" id="UP001312865">
    <property type="component" value="Unassembled WGS sequence"/>
</dbReference>
<dbReference type="SUPFAM" id="SSF52540">
    <property type="entry name" value="P-loop containing nucleoside triphosphate hydrolases"/>
    <property type="match status" value="1"/>
</dbReference>
<dbReference type="InterPro" id="IPR050534">
    <property type="entry name" value="Coronavir_polyprotein_1ab"/>
</dbReference>
<dbReference type="InterPro" id="IPR041677">
    <property type="entry name" value="DNA2/NAM7_AAA_11"/>
</dbReference>
<gene>
    <name evidence="8" type="ORF">WAK64_12965</name>
</gene>
<evidence type="ECO:0000313" key="9">
    <source>
        <dbReference type="Proteomes" id="UP001312865"/>
    </source>
</evidence>
<dbReference type="EMBL" id="JBBAXC010000010">
    <property type="protein sequence ID" value="MEI5907966.1"/>
    <property type="molecule type" value="Genomic_DNA"/>
</dbReference>
<evidence type="ECO:0000256" key="2">
    <source>
        <dbReference type="ARBA" id="ARBA00022741"/>
    </source>
</evidence>
<evidence type="ECO:0000256" key="4">
    <source>
        <dbReference type="ARBA" id="ARBA00022806"/>
    </source>
</evidence>
<evidence type="ECO:0000313" key="8">
    <source>
        <dbReference type="EMBL" id="MEI5907966.1"/>
    </source>
</evidence>
<dbReference type="RefSeq" id="WP_336587408.1">
    <property type="nucleotide sequence ID" value="NZ_JBBAXC010000010.1"/>
</dbReference>
<evidence type="ECO:0000259" key="7">
    <source>
        <dbReference type="Pfam" id="PF13087"/>
    </source>
</evidence>
<dbReference type="InterPro" id="IPR027417">
    <property type="entry name" value="P-loop_NTPase"/>
</dbReference>
<evidence type="ECO:0000259" key="6">
    <source>
        <dbReference type="Pfam" id="PF13086"/>
    </source>
</evidence>
<dbReference type="CDD" id="cd18808">
    <property type="entry name" value="SF1_C_Upf1"/>
    <property type="match status" value="1"/>
</dbReference>
<dbReference type="PANTHER" id="PTHR43788">
    <property type="entry name" value="DNA2/NAM7 HELICASE FAMILY MEMBER"/>
    <property type="match status" value="1"/>
</dbReference>
<evidence type="ECO:0000256" key="3">
    <source>
        <dbReference type="ARBA" id="ARBA00022801"/>
    </source>
</evidence>
<name>A0ABU8HFH4_9BACI</name>
<dbReference type="PANTHER" id="PTHR43788:SF8">
    <property type="entry name" value="DNA-BINDING PROTEIN SMUBP-2"/>
    <property type="match status" value="1"/>
</dbReference>
<keyword evidence="3" id="KW-0378">Hydrolase</keyword>